<protein>
    <recommendedName>
        <fullName evidence="2">N-acetyltransferase domain-containing protein</fullName>
    </recommendedName>
</protein>
<dbReference type="Pfam" id="PF00583">
    <property type="entry name" value="Acetyltransf_1"/>
    <property type="match status" value="1"/>
</dbReference>
<comment type="caution">
    <text evidence="3">The sequence shown here is derived from an EMBL/GenBank/DDBJ whole genome shotgun (WGS) entry which is preliminary data.</text>
</comment>
<dbReference type="AlphaFoldDB" id="A0A1R0X6W6"/>
<dbReference type="RefSeq" id="WP_036688169.1">
    <property type="nucleotide sequence ID" value="NZ_MKQP01000025.1"/>
</dbReference>
<dbReference type="GO" id="GO:0008080">
    <property type="term" value="F:N-acetyltransferase activity"/>
    <property type="evidence" value="ECO:0007669"/>
    <property type="project" value="InterPro"/>
</dbReference>
<reference evidence="3 4" key="1">
    <citation type="submission" date="2016-10" db="EMBL/GenBank/DDBJ databases">
        <title>Paenibacillus species isolates.</title>
        <authorList>
            <person name="Beno S.M."/>
        </authorList>
    </citation>
    <scope>NUCLEOTIDE SEQUENCE [LARGE SCALE GENOMIC DNA]</scope>
    <source>
        <strain evidence="3 4">FSL H7-0604</strain>
    </source>
</reference>
<dbReference type="PANTHER" id="PTHR13947:SF37">
    <property type="entry name" value="LD18367P"/>
    <property type="match status" value="1"/>
</dbReference>
<organism evidence="3 4">
    <name type="scientific">Paenibacillus odorifer</name>
    <dbReference type="NCBI Taxonomy" id="189426"/>
    <lineage>
        <taxon>Bacteria</taxon>
        <taxon>Bacillati</taxon>
        <taxon>Bacillota</taxon>
        <taxon>Bacilli</taxon>
        <taxon>Bacillales</taxon>
        <taxon>Paenibacillaceae</taxon>
        <taxon>Paenibacillus</taxon>
    </lineage>
</organism>
<sequence>MSTNEVIIAHYQEQDREAVSRLLVDAFHGKFHSLLSLEDNEIADLLIRLWEQDSSSLSSKQIIAYENGEVVGTIYLKWQDTLSLKKGSIKPLNRAPFLQLFKKFGYLNVCKLILGLYFLDYQPRAKECYVAHLAVRSSHRNKGIGKELLGWAADFVNSHSKVEKLTLHVANKNKRAINMYQQLNFEIHKSNYSAVRHLLFKEPIWHYMTRKTSLQSGGSMNEKEN</sequence>
<feature type="domain" description="N-acetyltransferase" evidence="2">
    <location>
        <begin position="6"/>
        <end position="211"/>
    </location>
</feature>
<dbReference type="Gene3D" id="3.40.630.30">
    <property type="match status" value="1"/>
</dbReference>
<evidence type="ECO:0000259" key="2">
    <source>
        <dbReference type="PROSITE" id="PS51186"/>
    </source>
</evidence>
<proteinExistence type="predicted"/>
<dbReference type="InterPro" id="IPR000182">
    <property type="entry name" value="GNAT_dom"/>
</dbReference>
<accession>A0A1R0X6W6</accession>
<evidence type="ECO:0000256" key="1">
    <source>
        <dbReference type="ARBA" id="ARBA00022679"/>
    </source>
</evidence>
<evidence type="ECO:0000313" key="3">
    <source>
        <dbReference type="EMBL" id="OMD30357.1"/>
    </source>
</evidence>
<dbReference type="SUPFAM" id="SSF55729">
    <property type="entry name" value="Acyl-CoA N-acyltransferases (Nat)"/>
    <property type="match status" value="1"/>
</dbReference>
<evidence type="ECO:0000313" key="4">
    <source>
        <dbReference type="Proteomes" id="UP000187465"/>
    </source>
</evidence>
<dbReference type="PROSITE" id="PS51186">
    <property type="entry name" value="GNAT"/>
    <property type="match status" value="1"/>
</dbReference>
<dbReference type="EMBL" id="MKQP01000025">
    <property type="protein sequence ID" value="OMD30357.1"/>
    <property type="molecule type" value="Genomic_DNA"/>
</dbReference>
<keyword evidence="1" id="KW-0808">Transferase</keyword>
<dbReference type="InterPro" id="IPR016181">
    <property type="entry name" value="Acyl_CoA_acyltransferase"/>
</dbReference>
<gene>
    <name evidence="3" type="ORF">BJP51_20050</name>
</gene>
<dbReference type="PANTHER" id="PTHR13947">
    <property type="entry name" value="GNAT FAMILY N-ACETYLTRANSFERASE"/>
    <property type="match status" value="1"/>
</dbReference>
<dbReference type="Proteomes" id="UP000187465">
    <property type="component" value="Unassembled WGS sequence"/>
</dbReference>
<dbReference type="CDD" id="cd04301">
    <property type="entry name" value="NAT_SF"/>
    <property type="match status" value="1"/>
</dbReference>
<name>A0A1R0X6W6_9BACL</name>
<dbReference type="InterPro" id="IPR050769">
    <property type="entry name" value="NAT_camello-type"/>
</dbReference>